<feature type="region of interest" description="Disordered" evidence="1">
    <location>
        <begin position="115"/>
        <end position="145"/>
    </location>
</feature>
<feature type="compositionally biased region" description="Polar residues" evidence="1">
    <location>
        <begin position="136"/>
        <end position="145"/>
    </location>
</feature>
<feature type="compositionally biased region" description="Acidic residues" evidence="1">
    <location>
        <begin position="217"/>
        <end position="230"/>
    </location>
</feature>
<evidence type="ECO:0000313" key="2">
    <source>
        <dbReference type="EMBL" id="KAJ6648008.1"/>
    </source>
</evidence>
<sequence length="400" mass="44543">MGFVKTEDGTGASGSNAIHNSIHFTEKNITNDVVALGSDGENINVETDQGINFFIEIALKKPLHWFVCMLHRNLIVKLDGKTSGSNTFSGPIGKSIQQICRPAIVLDYVNKYSENEGESSSQHSAKRKNVDDSETPSKQQKLPVSFKKVSQNELNKLIVSAIIDAMLPFSFLENNSVRKLPEAGFPSKNILSRKSVVPLIEEHFHKLQEDLKKQDEDTGSTDDSNDTESFEPMEITELLSELDSSANNLLLPEHERCSAHNFNLIMSKDMESYSFSAQFTSLRDSVVSKCKDLFNKQSRSSIVADLIHSKIGRYLLTPIGVVDIVANALNVMQGENFVYTGLSTPTLLHTQEKLDSLPKLKFCTKLVGAIKASLEKRFPKMLDDNYIFKSDNSATVFQEL</sequence>
<evidence type="ECO:0000313" key="3">
    <source>
        <dbReference type="Proteomes" id="UP001151699"/>
    </source>
</evidence>
<keyword evidence="3" id="KW-1185">Reference proteome</keyword>
<name>A0A9Q0S8J4_9DIPT</name>
<comment type="caution">
    <text evidence="2">The sequence shown here is derived from an EMBL/GenBank/DDBJ whole genome shotgun (WGS) entry which is preliminary data.</text>
</comment>
<reference evidence="2" key="1">
    <citation type="submission" date="2022-07" db="EMBL/GenBank/DDBJ databases">
        <authorList>
            <person name="Trinca V."/>
            <person name="Uliana J.V.C."/>
            <person name="Torres T.T."/>
            <person name="Ward R.J."/>
            <person name="Monesi N."/>
        </authorList>
    </citation>
    <scope>NUCLEOTIDE SEQUENCE</scope>
    <source>
        <strain evidence="2">HSMRA1968</strain>
        <tissue evidence="2">Whole embryos</tissue>
    </source>
</reference>
<proteinExistence type="predicted"/>
<dbReference type="Proteomes" id="UP001151699">
    <property type="component" value="Chromosome A"/>
</dbReference>
<dbReference type="OrthoDB" id="7986506at2759"/>
<organism evidence="2 3">
    <name type="scientific">Pseudolycoriella hygida</name>
    <dbReference type="NCBI Taxonomy" id="35572"/>
    <lineage>
        <taxon>Eukaryota</taxon>
        <taxon>Metazoa</taxon>
        <taxon>Ecdysozoa</taxon>
        <taxon>Arthropoda</taxon>
        <taxon>Hexapoda</taxon>
        <taxon>Insecta</taxon>
        <taxon>Pterygota</taxon>
        <taxon>Neoptera</taxon>
        <taxon>Endopterygota</taxon>
        <taxon>Diptera</taxon>
        <taxon>Nematocera</taxon>
        <taxon>Sciaroidea</taxon>
        <taxon>Sciaridae</taxon>
        <taxon>Pseudolycoriella</taxon>
    </lineage>
</organism>
<gene>
    <name evidence="2" type="ORF">Bhyg_03233</name>
</gene>
<feature type="region of interest" description="Disordered" evidence="1">
    <location>
        <begin position="209"/>
        <end position="230"/>
    </location>
</feature>
<evidence type="ECO:0000256" key="1">
    <source>
        <dbReference type="SAM" id="MobiDB-lite"/>
    </source>
</evidence>
<accession>A0A9Q0S8J4</accession>
<dbReference type="AlphaFoldDB" id="A0A9Q0S8J4"/>
<protein>
    <submittedName>
        <fullName evidence="2">Uncharacterized protein</fullName>
    </submittedName>
</protein>
<dbReference type="EMBL" id="WJQU01000001">
    <property type="protein sequence ID" value="KAJ6648008.1"/>
    <property type="molecule type" value="Genomic_DNA"/>
</dbReference>
<dbReference type="PANTHER" id="PTHR47501">
    <property type="entry name" value="TRANSPOSASE-RELATED"/>
    <property type="match status" value="1"/>
</dbReference>
<dbReference type="PANTHER" id="PTHR47501:SF5">
    <property type="entry name" value="HAT C-TERMINAL DIMERISATION DOMAIN-CONTAINING PROTEIN"/>
    <property type="match status" value="1"/>
</dbReference>